<accession>A0A2X0MRD4</accession>
<sequence length="63" mass="6460">MKLSTLILTLLVGSSIAVAAPAPLIDGGDAISSVAADSARQMDNVVQQKNCLLSKTTIFPVGF</sequence>
<name>A0A2X0MRD4_9BASI</name>
<dbReference type="EMBL" id="FQNC01000088">
    <property type="protein sequence ID" value="SGZ27693.1"/>
    <property type="molecule type" value="Genomic_DNA"/>
</dbReference>
<dbReference type="AlphaFoldDB" id="A0A2X0MRD4"/>
<proteinExistence type="predicted"/>
<keyword evidence="1" id="KW-0732">Signal</keyword>
<evidence type="ECO:0000256" key="1">
    <source>
        <dbReference type="SAM" id="SignalP"/>
    </source>
</evidence>
<feature type="signal peptide" evidence="1">
    <location>
        <begin position="1"/>
        <end position="19"/>
    </location>
</feature>
<dbReference type="Proteomes" id="UP000249464">
    <property type="component" value="Unassembled WGS sequence"/>
</dbReference>
<organism evidence="2 3">
    <name type="scientific">Microbotryum silenes-dioicae</name>
    <dbReference type="NCBI Taxonomy" id="796604"/>
    <lineage>
        <taxon>Eukaryota</taxon>
        <taxon>Fungi</taxon>
        <taxon>Dikarya</taxon>
        <taxon>Basidiomycota</taxon>
        <taxon>Pucciniomycotina</taxon>
        <taxon>Microbotryomycetes</taxon>
        <taxon>Microbotryales</taxon>
        <taxon>Microbotryaceae</taxon>
        <taxon>Microbotryum</taxon>
    </lineage>
</organism>
<evidence type="ECO:0000313" key="2">
    <source>
        <dbReference type="EMBL" id="SGZ27693.1"/>
    </source>
</evidence>
<keyword evidence="3" id="KW-1185">Reference proteome</keyword>
<gene>
    <name evidence="2" type="primary">BQ5605_C026g10165</name>
    <name evidence="2" type="ORF">BQ5605_C026G10165</name>
</gene>
<evidence type="ECO:0000313" key="3">
    <source>
        <dbReference type="Proteomes" id="UP000249464"/>
    </source>
</evidence>
<feature type="chain" id="PRO_5016062794" evidence="1">
    <location>
        <begin position="20"/>
        <end position="63"/>
    </location>
</feature>
<protein>
    <submittedName>
        <fullName evidence="2">BQ5605_C026g10165 protein</fullName>
    </submittedName>
</protein>
<reference evidence="2 3" key="1">
    <citation type="submission" date="2016-11" db="EMBL/GenBank/DDBJ databases">
        <authorList>
            <person name="Jaros S."/>
            <person name="Januszkiewicz K."/>
            <person name="Wedrychowicz H."/>
        </authorList>
    </citation>
    <scope>NUCLEOTIDE SEQUENCE [LARGE SCALE GENOMIC DNA]</scope>
</reference>